<dbReference type="InterPro" id="IPR009014">
    <property type="entry name" value="Transketo_C/PFOR_II"/>
</dbReference>
<proteinExistence type="inferred from homology"/>
<dbReference type="InterPro" id="IPR033248">
    <property type="entry name" value="Transketolase_C"/>
</dbReference>
<dbReference type="RefSeq" id="WP_173085539.1">
    <property type="nucleotide sequence ID" value="NZ_BLTE01000013.1"/>
</dbReference>
<evidence type="ECO:0000256" key="3">
    <source>
        <dbReference type="ARBA" id="ARBA00023052"/>
    </source>
</evidence>
<dbReference type="FunFam" id="3.40.50.970:FF:000129">
    <property type="entry name" value="Transketolase"/>
    <property type="match status" value="1"/>
</dbReference>
<comment type="cofactor">
    <cofactor evidence="1">
        <name>thiamine diphosphate</name>
        <dbReference type="ChEBI" id="CHEBI:58937"/>
    </cofactor>
</comment>
<keyword evidence="6" id="KW-1185">Reference proteome</keyword>
<evidence type="ECO:0000256" key="2">
    <source>
        <dbReference type="ARBA" id="ARBA00007131"/>
    </source>
</evidence>
<dbReference type="EMBL" id="BLTE01000013">
    <property type="protein sequence ID" value="GFK94955.1"/>
    <property type="molecule type" value="Genomic_DNA"/>
</dbReference>
<evidence type="ECO:0000313" key="6">
    <source>
        <dbReference type="Proteomes" id="UP000494245"/>
    </source>
</evidence>
<dbReference type="InterPro" id="IPR051157">
    <property type="entry name" value="PDH/Transketolase"/>
</dbReference>
<gene>
    <name evidence="5" type="primary">dxs_1</name>
    <name evidence="5" type="ORF">NNJEOMEG_02803</name>
</gene>
<name>A0A6V8M3B7_9BACT</name>
<organism evidence="5 6">
    <name type="scientific">Fundidesulfovibrio magnetotacticus</name>
    <dbReference type="NCBI Taxonomy" id="2730080"/>
    <lineage>
        <taxon>Bacteria</taxon>
        <taxon>Pseudomonadati</taxon>
        <taxon>Thermodesulfobacteriota</taxon>
        <taxon>Desulfovibrionia</taxon>
        <taxon>Desulfovibrionales</taxon>
        <taxon>Desulfovibrionaceae</taxon>
        <taxon>Fundidesulfovibrio</taxon>
    </lineage>
</organism>
<keyword evidence="3" id="KW-0786">Thiamine pyrophosphate</keyword>
<dbReference type="AlphaFoldDB" id="A0A6V8M3B7"/>
<dbReference type="PANTHER" id="PTHR43825:SF5">
    <property type="entry name" value="HYPOTHETICAL TRANSKETOLASE FAMILY PROTEIN"/>
    <property type="match status" value="1"/>
</dbReference>
<dbReference type="SUPFAM" id="SSF52922">
    <property type="entry name" value="TK C-terminal domain-like"/>
    <property type="match status" value="1"/>
</dbReference>
<dbReference type="Proteomes" id="UP000494245">
    <property type="component" value="Unassembled WGS sequence"/>
</dbReference>
<comment type="similarity">
    <text evidence="2">Belongs to the transketolase family.</text>
</comment>
<dbReference type="InterPro" id="IPR005475">
    <property type="entry name" value="Transketolase-like_Pyr-bd"/>
</dbReference>
<evidence type="ECO:0000256" key="1">
    <source>
        <dbReference type="ARBA" id="ARBA00001964"/>
    </source>
</evidence>
<dbReference type="SUPFAM" id="SSF52518">
    <property type="entry name" value="Thiamin diphosphate-binding fold (THDP-binding)"/>
    <property type="match status" value="1"/>
</dbReference>
<protein>
    <submittedName>
        <fullName evidence="5">1-deoxy-D-xylulose-5-phosphate synthase</fullName>
        <ecNumber evidence="5">2.2.1.7</ecNumber>
    </submittedName>
</protein>
<dbReference type="InterPro" id="IPR029061">
    <property type="entry name" value="THDP-binding"/>
</dbReference>
<sequence>MRKKALDMVHDLARRDARVVFIGSDLGCGTLEALQKELPGQFLMEGINEACAVGMAAGMAMEGRVVYVNTIATFLARRALEQVCVDLCMHKLPVRLIANGGGLVYAPLGSTHLAVEDLALMRALPNMTVVAPCDAPEMERCMAQTLDWPGPMYIRLAKGYDPVVSDPAAGFAIGRAIHCRKGSDVLLAVTGVALQQALGAADLLAAQGVSAGVLHMHTLKPFDAQALLEAAAGARAVVTVEEHTLLGGLGSAAAETLLEAGMARPFKRLGIPDIFPDYYGTQLEIMARLGLDAQGVARAALELLEAPRT</sequence>
<dbReference type="Pfam" id="PF02779">
    <property type="entry name" value="Transket_pyr"/>
    <property type="match status" value="1"/>
</dbReference>
<dbReference type="Gene3D" id="3.40.50.970">
    <property type="match status" value="1"/>
</dbReference>
<comment type="caution">
    <text evidence="5">The sequence shown here is derived from an EMBL/GenBank/DDBJ whole genome shotgun (WGS) entry which is preliminary data.</text>
</comment>
<dbReference type="CDD" id="cd07033">
    <property type="entry name" value="TPP_PYR_DXS_TK_like"/>
    <property type="match status" value="1"/>
</dbReference>
<evidence type="ECO:0000313" key="5">
    <source>
        <dbReference type="EMBL" id="GFK94955.1"/>
    </source>
</evidence>
<evidence type="ECO:0000259" key="4">
    <source>
        <dbReference type="SMART" id="SM00861"/>
    </source>
</evidence>
<feature type="domain" description="Transketolase-like pyrimidine-binding" evidence="4">
    <location>
        <begin position="1"/>
        <end position="163"/>
    </location>
</feature>
<dbReference type="SMART" id="SM00861">
    <property type="entry name" value="Transket_pyr"/>
    <property type="match status" value="1"/>
</dbReference>
<dbReference type="EC" id="2.2.1.7" evidence="5"/>
<reference evidence="5 6" key="1">
    <citation type="submission" date="2020-04" db="EMBL/GenBank/DDBJ databases">
        <authorList>
            <consortium name="Desulfovibrio sp. FSS-1 genome sequencing consortium"/>
            <person name="Shimoshige H."/>
            <person name="Kobayashi H."/>
            <person name="Maekawa T."/>
        </authorList>
    </citation>
    <scope>NUCLEOTIDE SEQUENCE [LARGE SCALE GENOMIC DNA]</scope>
    <source>
        <strain evidence="5 6">SIID29052-01</strain>
    </source>
</reference>
<keyword evidence="5" id="KW-0808">Transferase</keyword>
<dbReference type="Pfam" id="PF02780">
    <property type="entry name" value="Transketolase_C"/>
    <property type="match status" value="1"/>
</dbReference>
<dbReference type="GO" id="GO:0008661">
    <property type="term" value="F:1-deoxy-D-xylulose-5-phosphate synthase activity"/>
    <property type="evidence" value="ECO:0007669"/>
    <property type="project" value="UniProtKB-EC"/>
</dbReference>
<dbReference type="Gene3D" id="3.40.50.920">
    <property type="match status" value="1"/>
</dbReference>
<reference evidence="5 6" key="2">
    <citation type="submission" date="2020-05" db="EMBL/GenBank/DDBJ databases">
        <title>Draft genome sequence of Desulfovibrio sp. strainFSS-1.</title>
        <authorList>
            <person name="Shimoshige H."/>
            <person name="Kobayashi H."/>
            <person name="Maekawa T."/>
        </authorList>
    </citation>
    <scope>NUCLEOTIDE SEQUENCE [LARGE SCALE GENOMIC DNA]</scope>
    <source>
        <strain evidence="5 6">SIID29052-01</strain>
    </source>
</reference>
<dbReference type="PANTHER" id="PTHR43825">
    <property type="entry name" value="PYRUVATE DEHYDROGENASE E1 COMPONENT"/>
    <property type="match status" value="1"/>
</dbReference>
<accession>A0A6V8M3B7</accession>